<keyword evidence="2" id="KW-0175">Coiled coil</keyword>
<name>A0A543C1I4_9ACTN</name>
<evidence type="ECO:0000259" key="5">
    <source>
        <dbReference type="PROSITE" id="PS51194"/>
    </source>
</evidence>
<dbReference type="Pfam" id="PF00271">
    <property type="entry name" value="Helicase_C"/>
    <property type="match status" value="1"/>
</dbReference>
<dbReference type="CDD" id="cd18793">
    <property type="entry name" value="SF2_C_SNF"/>
    <property type="match status" value="1"/>
</dbReference>
<dbReference type="Proteomes" id="UP000316096">
    <property type="component" value="Unassembled WGS sequence"/>
</dbReference>
<dbReference type="Gene3D" id="3.40.50.300">
    <property type="entry name" value="P-loop containing nucleotide triphosphate hydrolases"/>
    <property type="match status" value="1"/>
</dbReference>
<dbReference type="PROSITE" id="PS51192">
    <property type="entry name" value="HELICASE_ATP_BIND_1"/>
    <property type="match status" value="1"/>
</dbReference>
<keyword evidence="6" id="KW-0547">Nucleotide-binding</keyword>
<dbReference type="InterPro" id="IPR038718">
    <property type="entry name" value="SNF2-like_sf"/>
</dbReference>
<organism evidence="6 7">
    <name type="scientific">Actinoallomurus bryophytorum</name>
    <dbReference type="NCBI Taxonomy" id="1490222"/>
    <lineage>
        <taxon>Bacteria</taxon>
        <taxon>Bacillati</taxon>
        <taxon>Actinomycetota</taxon>
        <taxon>Actinomycetes</taxon>
        <taxon>Streptosporangiales</taxon>
        <taxon>Thermomonosporaceae</taxon>
        <taxon>Actinoallomurus</taxon>
    </lineage>
</organism>
<dbReference type="GO" id="GO:0004386">
    <property type="term" value="F:helicase activity"/>
    <property type="evidence" value="ECO:0007669"/>
    <property type="project" value="UniProtKB-KW"/>
</dbReference>
<dbReference type="AlphaFoldDB" id="A0A543C1I4"/>
<accession>A0A543C1I4</accession>
<evidence type="ECO:0000313" key="7">
    <source>
        <dbReference type="Proteomes" id="UP000316096"/>
    </source>
</evidence>
<dbReference type="SMART" id="SM00490">
    <property type="entry name" value="HELICc"/>
    <property type="match status" value="1"/>
</dbReference>
<dbReference type="SUPFAM" id="SSF52540">
    <property type="entry name" value="P-loop containing nucleoside triphosphate hydrolases"/>
    <property type="match status" value="2"/>
</dbReference>
<gene>
    <name evidence="6" type="ORF">FB559_8256</name>
</gene>
<feature type="domain" description="Helicase C-terminal" evidence="5">
    <location>
        <begin position="565"/>
        <end position="729"/>
    </location>
</feature>
<dbReference type="CDD" id="cd17919">
    <property type="entry name" value="DEXHc_Snf"/>
    <property type="match status" value="1"/>
</dbReference>
<dbReference type="PROSITE" id="PS51194">
    <property type="entry name" value="HELICASE_CTER"/>
    <property type="match status" value="1"/>
</dbReference>
<feature type="compositionally biased region" description="Basic and acidic residues" evidence="3">
    <location>
        <begin position="12"/>
        <end position="22"/>
    </location>
</feature>
<dbReference type="Pfam" id="PF00176">
    <property type="entry name" value="SNF2-rel_dom"/>
    <property type="match status" value="1"/>
</dbReference>
<dbReference type="InterPro" id="IPR014001">
    <property type="entry name" value="Helicase_ATP-bd"/>
</dbReference>
<evidence type="ECO:0000256" key="2">
    <source>
        <dbReference type="SAM" id="Coils"/>
    </source>
</evidence>
<dbReference type="InterPro" id="IPR001650">
    <property type="entry name" value="Helicase_C-like"/>
</dbReference>
<dbReference type="PANTHER" id="PTHR10799">
    <property type="entry name" value="SNF2/RAD54 HELICASE FAMILY"/>
    <property type="match status" value="1"/>
</dbReference>
<dbReference type="InterPro" id="IPR027417">
    <property type="entry name" value="P-loop_NTPase"/>
</dbReference>
<evidence type="ECO:0000313" key="6">
    <source>
        <dbReference type="EMBL" id="TQL90937.1"/>
    </source>
</evidence>
<dbReference type="RefSeq" id="WP_221640685.1">
    <property type="nucleotide sequence ID" value="NZ_VFOZ01000002.1"/>
</dbReference>
<dbReference type="EMBL" id="VFOZ01000002">
    <property type="protein sequence ID" value="TQL90937.1"/>
    <property type="molecule type" value="Genomic_DNA"/>
</dbReference>
<feature type="compositionally biased region" description="Polar residues" evidence="3">
    <location>
        <begin position="1"/>
        <end position="11"/>
    </location>
</feature>
<keyword evidence="7" id="KW-1185">Reference proteome</keyword>
<keyword evidence="6" id="KW-0347">Helicase</keyword>
<sequence length="754" mass="82625">MAHTADLTSDTEPAKAEKKPLEAEPLSAGRAARAVVSDGRAVHDAIEGVLAAPEESREIARRAYEVVRDQVVAGELDTVPVDRLRELVRGRPVTFTPLNDAGLETVGAVLTAGAEALRRIPGVRRRTAKRIMAAASQMRESVEQTTRVRIEPDARTPEQAALIAALRRYERTRSVMKGPDPRPLASELGHHLDPAARGASRRRMLLTFSERKKQEARDALAQLDATLSSKKVTAARKRLSRAESQLERARKAPRVARLWSDYLARPVAYNALLIEVAGLDPTKEAGQGFLPADIAEQVRVFPLDRSLLKTSLRGYQAFGARFALVQERVILGDEMGLGKTMQSLAAMCHLAAKGATHFLVVCPASVVVNWAREVERHTLLEARRMHGPGQKREAAQQEWMAGGGVAITTFEALRTMPEDLDVSVAMMVVDEAHYVKNPDALRTQAVSEWAALSRRVLFLTGTPMENKVREFRVLVGHLRPEVAEDLDLADEALDGTRFREAVAPVYLRRNQEDVLSELPPRLETQEWVALEGPTLRAYREAVLAGNFMAMRRAAFDPGTVKGSPKLRRLVEIVSEAAAGGRKVVVFSYFRDVLETVTQVLGSGSDRVPGVHVVGPLTGDVPPMGRQEMVDGFTAAKGPAVLVSQIQAGGVGLNIQAASVVIIAEPQLTPSIEEQAIARAHRMGQVRRVDVHRLLCGDSVDQRVLELLADKREAFDEYARRSDMAKATPDAVDTGSETELRRRIVAAEQKRLKAA</sequence>
<feature type="region of interest" description="Disordered" evidence="3">
    <location>
        <begin position="719"/>
        <end position="738"/>
    </location>
</feature>
<comment type="caution">
    <text evidence="6">The sequence shown here is derived from an EMBL/GenBank/DDBJ whole genome shotgun (WGS) entry which is preliminary data.</text>
</comment>
<dbReference type="GO" id="GO:0005524">
    <property type="term" value="F:ATP binding"/>
    <property type="evidence" value="ECO:0007669"/>
    <property type="project" value="InterPro"/>
</dbReference>
<feature type="region of interest" description="Disordered" evidence="3">
    <location>
        <begin position="1"/>
        <end position="32"/>
    </location>
</feature>
<dbReference type="Gene3D" id="3.40.50.10810">
    <property type="entry name" value="Tandem AAA-ATPase domain"/>
    <property type="match status" value="1"/>
</dbReference>
<evidence type="ECO:0000259" key="4">
    <source>
        <dbReference type="PROSITE" id="PS51192"/>
    </source>
</evidence>
<evidence type="ECO:0000256" key="1">
    <source>
        <dbReference type="ARBA" id="ARBA00022801"/>
    </source>
</evidence>
<dbReference type="InterPro" id="IPR000330">
    <property type="entry name" value="SNF2_N"/>
</dbReference>
<feature type="domain" description="Helicase ATP-binding" evidence="4">
    <location>
        <begin position="320"/>
        <end position="481"/>
    </location>
</feature>
<protein>
    <submittedName>
        <fullName evidence="6">Helicase-like protein</fullName>
    </submittedName>
</protein>
<dbReference type="GO" id="GO:0016787">
    <property type="term" value="F:hydrolase activity"/>
    <property type="evidence" value="ECO:0007669"/>
    <property type="project" value="UniProtKB-KW"/>
</dbReference>
<evidence type="ECO:0000256" key="3">
    <source>
        <dbReference type="SAM" id="MobiDB-lite"/>
    </source>
</evidence>
<feature type="coiled-coil region" evidence="2">
    <location>
        <begin position="206"/>
        <end position="252"/>
    </location>
</feature>
<dbReference type="SMART" id="SM00487">
    <property type="entry name" value="DEXDc"/>
    <property type="match status" value="1"/>
</dbReference>
<dbReference type="InterPro" id="IPR049730">
    <property type="entry name" value="SNF2/RAD54-like_C"/>
</dbReference>
<keyword evidence="1" id="KW-0378">Hydrolase</keyword>
<proteinExistence type="predicted"/>
<reference evidence="6 7" key="1">
    <citation type="submission" date="2019-06" db="EMBL/GenBank/DDBJ databases">
        <title>Sequencing the genomes of 1000 actinobacteria strains.</title>
        <authorList>
            <person name="Klenk H.-P."/>
        </authorList>
    </citation>
    <scope>NUCLEOTIDE SEQUENCE [LARGE SCALE GENOMIC DNA]</scope>
    <source>
        <strain evidence="6 7">DSM 102200</strain>
    </source>
</reference>
<keyword evidence="6" id="KW-0067">ATP-binding</keyword>